<sequence length="115" mass="12526">MAASLDGRVLVPDADQAPDQVGTGTRFHYREAHGRIHAEYAGGAVERGVLLGTRDGDRLDFRYVQLLTDGTTASGHCVGEVRELPDGRLAVDETWEWESRPGSGTSRVVEQPHGR</sequence>
<keyword evidence="3" id="KW-1185">Reference proteome</keyword>
<organism evidence="2 3">
    <name type="scientific">Streptomyces bohaiensis</name>
    <dbReference type="NCBI Taxonomy" id="1431344"/>
    <lineage>
        <taxon>Bacteria</taxon>
        <taxon>Bacillati</taxon>
        <taxon>Actinomycetota</taxon>
        <taxon>Actinomycetes</taxon>
        <taxon>Kitasatosporales</taxon>
        <taxon>Streptomycetaceae</taxon>
        <taxon>Streptomyces</taxon>
    </lineage>
</organism>
<reference evidence="2 3" key="1">
    <citation type="submission" date="2020-03" db="EMBL/GenBank/DDBJ databases">
        <title>Draft genome of Streptomyces sp. ventii, isolated from the Axial Seamount in the Pacific Ocean, and resequencing of the two type strains Streptomyces lonarensis strain NCL 716 and Streptomyces bohaiensis strain 11A07.</title>
        <authorList>
            <person name="Loughran R.M."/>
            <person name="Pfannmuller K.M."/>
            <person name="Wasson B.J."/>
            <person name="Deadmond M.C."/>
            <person name="Paddock B.E."/>
            <person name="Koyack M.J."/>
            <person name="Gallegos D.A."/>
            <person name="Mitchell E.A."/>
            <person name="Ushijima B."/>
            <person name="Saw J.H."/>
            <person name="Mcphail K.L."/>
            <person name="Videau P."/>
        </authorList>
    </citation>
    <scope>NUCLEOTIDE SEQUENCE [LARGE SCALE GENOMIC DNA]</scope>
    <source>
        <strain evidence="2 3">11A07</strain>
    </source>
</reference>
<accession>A0ABX1CF53</accession>
<name>A0ABX1CF53_9ACTN</name>
<dbReference type="Pfam" id="PF26421">
    <property type="entry name" value="Avidin_like"/>
    <property type="match status" value="1"/>
</dbReference>
<evidence type="ECO:0000313" key="3">
    <source>
        <dbReference type="Proteomes" id="UP000727056"/>
    </source>
</evidence>
<dbReference type="EMBL" id="JAAVJC010000163">
    <property type="protein sequence ID" value="NJQ16543.1"/>
    <property type="molecule type" value="Genomic_DNA"/>
</dbReference>
<protein>
    <recommendedName>
        <fullName evidence="4">N-acetylglutamate synthase</fullName>
    </recommendedName>
</protein>
<feature type="region of interest" description="Disordered" evidence="1">
    <location>
        <begin position="95"/>
        <end position="115"/>
    </location>
</feature>
<evidence type="ECO:0008006" key="4">
    <source>
        <dbReference type="Google" id="ProtNLM"/>
    </source>
</evidence>
<comment type="caution">
    <text evidence="2">The sequence shown here is derived from an EMBL/GenBank/DDBJ whole genome shotgun (WGS) entry which is preliminary data.</text>
</comment>
<dbReference type="InterPro" id="IPR058595">
    <property type="entry name" value="Avidin-like"/>
</dbReference>
<dbReference type="Proteomes" id="UP000727056">
    <property type="component" value="Unassembled WGS sequence"/>
</dbReference>
<evidence type="ECO:0000313" key="2">
    <source>
        <dbReference type="EMBL" id="NJQ16543.1"/>
    </source>
</evidence>
<proteinExistence type="predicted"/>
<evidence type="ECO:0000256" key="1">
    <source>
        <dbReference type="SAM" id="MobiDB-lite"/>
    </source>
</evidence>
<dbReference type="RefSeq" id="WP_168089268.1">
    <property type="nucleotide sequence ID" value="NZ_BHZH01000246.1"/>
</dbReference>
<gene>
    <name evidence="2" type="ORF">HCN52_16765</name>
</gene>